<dbReference type="PANTHER" id="PTHR42663:SF6">
    <property type="entry name" value="HYDROLASE C777.06C-RELATED"/>
    <property type="match status" value="1"/>
</dbReference>
<dbReference type="InterPro" id="IPR036866">
    <property type="entry name" value="RibonucZ/Hydroxyglut_hydro"/>
</dbReference>
<dbReference type="EMBL" id="JABXXO010000001">
    <property type="protein sequence ID" value="KAF7785054.1"/>
    <property type="molecule type" value="Genomic_DNA"/>
</dbReference>
<dbReference type="SMART" id="SM00849">
    <property type="entry name" value="Lactamase_B"/>
    <property type="match status" value="1"/>
</dbReference>
<dbReference type="Gene3D" id="3.60.15.10">
    <property type="entry name" value="Ribonuclease Z/Hydroxyacylglutathione hydrolase-like"/>
    <property type="match status" value="1"/>
</dbReference>
<dbReference type="PANTHER" id="PTHR42663">
    <property type="entry name" value="HYDROLASE C777.06C-RELATED-RELATED"/>
    <property type="match status" value="1"/>
</dbReference>
<protein>
    <recommendedName>
        <fullName evidence="1">Metallo-beta-lactamase domain-containing protein</fullName>
    </recommendedName>
</protein>
<feature type="domain" description="Metallo-beta-lactamase" evidence="1">
    <location>
        <begin position="70"/>
        <end position="263"/>
    </location>
</feature>
<organism evidence="2 3">
    <name type="scientific">Agaricus bisporus var. burnettii</name>
    <dbReference type="NCBI Taxonomy" id="192524"/>
    <lineage>
        <taxon>Eukaryota</taxon>
        <taxon>Fungi</taxon>
        <taxon>Dikarya</taxon>
        <taxon>Basidiomycota</taxon>
        <taxon>Agaricomycotina</taxon>
        <taxon>Agaricomycetes</taxon>
        <taxon>Agaricomycetidae</taxon>
        <taxon>Agaricales</taxon>
        <taxon>Agaricineae</taxon>
        <taxon>Agaricaceae</taxon>
        <taxon>Agaricus</taxon>
    </lineage>
</organism>
<dbReference type="Pfam" id="PF12706">
    <property type="entry name" value="Lactamase_B_2"/>
    <property type="match status" value="1"/>
</dbReference>
<dbReference type="AlphaFoldDB" id="A0A8H7FC54"/>
<reference evidence="2 3" key="1">
    <citation type="journal article" name="Sci. Rep.">
        <title>Telomere-to-telomere assembled and centromere annotated genomes of the two main subspecies of the button mushroom Agaricus bisporus reveal especially polymorphic chromosome ends.</title>
        <authorList>
            <person name="Sonnenberg A.S.M."/>
            <person name="Sedaghat-Telgerd N."/>
            <person name="Lavrijssen B."/>
            <person name="Ohm R.A."/>
            <person name="Hendrickx P.M."/>
            <person name="Scholtmeijer K."/>
            <person name="Baars J.J.P."/>
            <person name="van Peer A."/>
        </authorList>
    </citation>
    <scope>NUCLEOTIDE SEQUENCE [LARGE SCALE GENOMIC DNA]</scope>
    <source>
        <strain evidence="2 3">H119_p4</strain>
    </source>
</reference>
<accession>A0A8H7FC54</accession>
<dbReference type="CDD" id="cd16279">
    <property type="entry name" value="metallo-hydrolase-like_MBL-fold"/>
    <property type="match status" value="1"/>
</dbReference>
<sequence length="407" mass="44647">MEFPSTSMRPDIASSPTESNEPAIELVFLGTGTSSSTPHVDCLTADFTTRPPCKTCLSTLTPDGKKNIRRNTGAVVRTKAKDGRSVTVVIDAGKTFQAAAVEWFPKFGLRRIDALLITHAHADAINGLDDLRGWTLNKAIQSHIDVYLSQETFIELQRSFPYLISKEFASGGGDVPAFRYHIINDGEPFEIEDTGINVTPFAVHHGRIFSRLPPAGYVITPTATLPSTPNKSDIRALSPEPGEQKFGECVAKEQPEATIHPLLCFGFKIQEQLVYISDVSHIPDHVWGTLQSKRGDSAQQLPVLVLDCLRLRPFISHLGIADALMIAKKIGATKTYLTGFSHEVTHEEYVTITEAIGGKLKNKNDLTESEKTGLELVQGGGQIWVRPAHDGLRLIINKDGSVYDESY</sequence>
<dbReference type="InterPro" id="IPR001279">
    <property type="entry name" value="Metallo-B-lactamas"/>
</dbReference>
<dbReference type="Proteomes" id="UP000629468">
    <property type="component" value="Unassembled WGS sequence"/>
</dbReference>
<gene>
    <name evidence="2" type="ORF">Agabi119p4_1219</name>
</gene>
<comment type="caution">
    <text evidence="2">The sequence shown here is derived from an EMBL/GenBank/DDBJ whole genome shotgun (WGS) entry which is preliminary data.</text>
</comment>
<name>A0A8H7FC54_AGABI</name>
<evidence type="ECO:0000313" key="2">
    <source>
        <dbReference type="EMBL" id="KAF7785054.1"/>
    </source>
</evidence>
<evidence type="ECO:0000259" key="1">
    <source>
        <dbReference type="SMART" id="SM00849"/>
    </source>
</evidence>
<dbReference type="SUPFAM" id="SSF56281">
    <property type="entry name" value="Metallo-hydrolase/oxidoreductase"/>
    <property type="match status" value="1"/>
</dbReference>
<proteinExistence type="predicted"/>
<evidence type="ECO:0000313" key="3">
    <source>
        <dbReference type="Proteomes" id="UP000629468"/>
    </source>
</evidence>